<feature type="transmembrane region" description="Helical" evidence="3">
    <location>
        <begin position="1264"/>
        <end position="1285"/>
    </location>
</feature>
<feature type="transmembrane region" description="Helical" evidence="3">
    <location>
        <begin position="886"/>
        <end position="905"/>
    </location>
</feature>
<organism evidence="4 5">
    <name type="scientific">Hymenobacter chitinivorans DSM 11115</name>
    <dbReference type="NCBI Taxonomy" id="1121954"/>
    <lineage>
        <taxon>Bacteria</taxon>
        <taxon>Pseudomonadati</taxon>
        <taxon>Bacteroidota</taxon>
        <taxon>Cytophagia</taxon>
        <taxon>Cytophagales</taxon>
        <taxon>Hymenobacteraceae</taxon>
        <taxon>Hymenobacter</taxon>
    </lineage>
</organism>
<accession>A0A2M9BLP7</accession>
<feature type="transmembrane region" description="Helical" evidence="3">
    <location>
        <begin position="650"/>
        <end position="667"/>
    </location>
</feature>
<feature type="transmembrane region" description="Helical" evidence="3">
    <location>
        <begin position="1206"/>
        <end position="1224"/>
    </location>
</feature>
<gene>
    <name evidence="4" type="ORF">CLV45_0285</name>
</gene>
<feature type="transmembrane region" description="Helical" evidence="3">
    <location>
        <begin position="1119"/>
        <end position="1137"/>
    </location>
</feature>
<feature type="transmembrane region" description="Helical" evidence="3">
    <location>
        <begin position="995"/>
        <end position="1015"/>
    </location>
</feature>
<protein>
    <recommendedName>
        <fullName evidence="6">DUF2339 domain-containing protein</fullName>
    </recommendedName>
</protein>
<feature type="transmembrane region" description="Helical" evidence="3">
    <location>
        <begin position="703"/>
        <end position="722"/>
    </location>
</feature>
<sequence>MEAWIVVIVTVVVAVVYHGFKDRLKRLEQRLSQRETDHAQVLAQVEQLRQELQKLRTAPPVTTPPRPAPPIATAAAATAATTATTAAPVVVPRPVVVPAEPKVAPAPVVPPAAPEPAAPVVPPAQVPVLAVSPAATPTPPVAAPVILPAPAPTGSKPEPRPEPVFTPPAPPRPTPRPVPVEPAGPTWWERTERVLLDNWTGILGAVVLVVGVGFLGIYTAVQVTPPVRFAMISGFAAALLGLNYYLRTKPFAARLHVWLQSSAAAIFLFACVGASSVPGLQWAAPPLSYALLLAGVVANLWLAWTSSRESVATLHGVLSLVALAVIPPDLLTLGTAAAVTAFCIAITYRQQWKYQLLLSILSFFVFHQYWHFSLALPLTGGARVTAMSLVVLVGVAAAVVQYRRVYADSRFDALLFAAHVLNWTTLGFNLYQYSTGSPWKTIPLALGAVLTFFVARRARQLGIQWLFQTDTIISLILALATAFSLQGWHATGPVVGLFMLLEALLIAFIMAREQEVLVFRVATVGALLAGLGLLVMITAQLTHYSPAELHRNALIVFLAASLGAGYFRLTSAQPLLSPAAPDSSTSQALHHGFGGLLGVLYLGVAALVVQALFGVKNPPVGLLMGGVAAAAGVVFGLARWLRGEPAWFRTLHLAAGQLLLTVAILGLHKLGLVWPATAAVLYLETLTLAWLLGRFTEVAAVRIYLGATLLAGLWLLLSAGPGQHLPAASLHRNAALLLGAGLVSAVFFRLLARQLWLSAQVSTAPERSLAQALGGLGGVLYLAGAGVLLRALFGPQQPPAVALISGAAVAAALVFGLSRWLRGGAEWFRILHLLIGQILVSVAVLGLHKVGLNWPLTTVLLYAEFLLLLGLLAWRREWWVYRVQLYASLLLAVLLPVVVYNAGHLSSEQRALLLTLAALATAATQATLARWAAPEYDVLPFSYNPAYRLRLLGTVAGLLLLAAGGLVYQHTWAGWAAVGVAVTLLALRRVVPVPGLWMGLLLAAAGYYLLQWYHVLVAKPHLAAGAALGYLLPLVLLATPGLALSWWAAQARHVRWSWLYLLALHVVVIGWATAPFPLAAVAVLVWCGAVALAAGAAQWLRRRFPDPAALTRQGNPDRYLLHVAYGLLLWALLWHFTAVMNGTAELWHLPARRLSAAALVLVLTGLAWRQPPTTAPVYRSWQLLHPYLPELTVLFLSFTLWDEVPLTWQALLWLVLAFALTLGGRHLPARLRRLQLYGVLFFWLSAFSTTSVALRYLAPGQLLSIRWLTTAGAVALQFAYAALALQSYAPAEPLSWPAGLSGLARLGQLSSRQLVAALLYPAFGALTVLLVQSFDRSVLTVLLMLEVVALFVSSLLLRRQDFRYASLAGVLICLVRLVFFDLSQRGTITRAVVFILMGLLLLGMNALYARFKDRLAPALATDESAEDVAPTMGPDEPQPASPATE</sequence>
<feature type="coiled-coil region" evidence="1">
    <location>
        <begin position="17"/>
        <end position="58"/>
    </location>
</feature>
<feature type="transmembrane region" description="Helical" evidence="3">
    <location>
        <begin position="773"/>
        <end position="793"/>
    </location>
</feature>
<feature type="transmembrane region" description="Helical" evidence="3">
    <location>
        <begin position="1314"/>
        <end position="1332"/>
    </location>
</feature>
<feature type="transmembrane region" description="Helical" evidence="3">
    <location>
        <begin position="673"/>
        <end position="691"/>
    </location>
</feature>
<feature type="transmembrane region" description="Helical" evidence="3">
    <location>
        <begin position="1338"/>
        <end position="1357"/>
    </location>
</feature>
<feature type="transmembrane region" description="Helical" evidence="3">
    <location>
        <begin position="286"/>
        <end position="304"/>
    </location>
</feature>
<feature type="transmembrane region" description="Helical" evidence="3">
    <location>
        <begin position="467"/>
        <end position="485"/>
    </location>
</feature>
<feature type="transmembrane region" description="Helical" evidence="3">
    <location>
        <begin position="1080"/>
        <end position="1099"/>
    </location>
</feature>
<keyword evidence="3" id="KW-0812">Transmembrane</keyword>
<comment type="caution">
    <text evidence="4">The sequence shown here is derived from an EMBL/GenBank/DDBJ whole genome shotgun (WGS) entry which is preliminary data.</text>
</comment>
<feature type="transmembrane region" description="Helical" evidence="3">
    <location>
        <begin position="549"/>
        <end position="567"/>
    </location>
</feature>
<feature type="transmembrane region" description="Helical" evidence="3">
    <location>
        <begin position="258"/>
        <end position="280"/>
    </location>
</feature>
<evidence type="ECO:0000256" key="2">
    <source>
        <dbReference type="SAM" id="MobiDB-lite"/>
    </source>
</evidence>
<feature type="transmembrane region" description="Helical" evidence="3">
    <location>
        <begin position="830"/>
        <end position="848"/>
    </location>
</feature>
<dbReference type="RefSeq" id="WP_157807224.1">
    <property type="nucleotide sequence ID" value="NZ_PGFA01000001.1"/>
</dbReference>
<feature type="transmembrane region" description="Helical" evidence="3">
    <location>
        <begin position="227"/>
        <end position="246"/>
    </location>
</feature>
<feature type="transmembrane region" description="Helical" evidence="3">
    <location>
        <begin position="972"/>
        <end position="988"/>
    </location>
</feature>
<feature type="transmembrane region" description="Helical" evidence="3">
    <location>
        <begin position="199"/>
        <end position="221"/>
    </location>
</feature>
<evidence type="ECO:0000313" key="4">
    <source>
        <dbReference type="EMBL" id="PJJ58874.1"/>
    </source>
</evidence>
<dbReference type="PANTHER" id="PTHR48125:SF12">
    <property type="entry name" value="AT HOOK TRANSCRIPTION FACTOR FAMILY-RELATED"/>
    <property type="match status" value="1"/>
</dbReference>
<feature type="compositionally biased region" description="Pro residues" evidence="2">
    <location>
        <begin position="1436"/>
        <end position="1445"/>
    </location>
</feature>
<feature type="compositionally biased region" description="Pro residues" evidence="2">
    <location>
        <begin position="162"/>
        <end position="182"/>
    </location>
</feature>
<feature type="transmembrane region" description="Helical" evidence="3">
    <location>
        <begin position="491"/>
        <end position="510"/>
    </location>
</feature>
<feature type="transmembrane region" description="Helical" evidence="3">
    <location>
        <begin position="1236"/>
        <end position="1258"/>
    </location>
</feature>
<feature type="transmembrane region" description="Helical" evidence="3">
    <location>
        <begin position="588"/>
        <end position="613"/>
    </location>
</feature>
<dbReference type="Proteomes" id="UP000228535">
    <property type="component" value="Unassembled WGS sequence"/>
</dbReference>
<feature type="transmembrane region" description="Helical" evidence="3">
    <location>
        <begin position="911"/>
        <end position="929"/>
    </location>
</feature>
<name>A0A2M9BLP7_9BACT</name>
<dbReference type="OrthoDB" id="861561at2"/>
<dbReference type="EMBL" id="PGFA01000001">
    <property type="protein sequence ID" value="PJJ58874.1"/>
    <property type="molecule type" value="Genomic_DNA"/>
</dbReference>
<feature type="transmembrane region" description="Helical" evidence="3">
    <location>
        <begin position="6"/>
        <end position="24"/>
    </location>
</feature>
<feature type="transmembrane region" description="Helical" evidence="3">
    <location>
        <begin position="356"/>
        <end position="372"/>
    </location>
</feature>
<feature type="transmembrane region" description="Helical" evidence="3">
    <location>
        <begin position="1056"/>
        <end position="1074"/>
    </location>
</feature>
<proteinExistence type="predicted"/>
<evidence type="ECO:0000256" key="3">
    <source>
        <dbReference type="SAM" id="Phobius"/>
    </source>
</evidence>
<feature type="transmembrane region" description="Helical" evidence="3">
    <location>
        <begin position="437"/>
        <end position="455"/>
    </location>
</feature>
<evidence type="ECO:0000313" key="5">
    <source>
        <dbReference type="Proteomes" id="UP000228535"/>
    </source>
</evidence>
<feature type="region of interest" description="Disordered" evidence="2">
    <location>
        <begin position="141"/>
        <end position="184"/>
    </location>
</feature>
<feature type="transmembrane region" description="Helical" evidence="3">
    <location>
        <begin position="949"/>
        <end position="966"/>
    </location>
</feature>
<keyword evidence="3" id="KW-0472">Membrane</keyword>
<evidence type="ECO:0000256" key="1">
    <source>
        <dbReference type="SAM" id="Coils"/>
    </source>
</evidence>
<feature type="transmembrane region" description="Helical" evidence="3">
    <location>
        <begin position="1388"/>
        <end position="1408"/>
    </location>
</feature>
<feature type="transmembrane region" description="Helical" evidence="3">
    <location>
        <begin position="1364"/>
        <end position="1382"/>
    </location>
</feature>
<feature type="compositionally biased region" description="Pro residues" evidence="2">
    <location>
        <begin position="141"/>
        <end position="151"/>
    </location>
</feature>
<reference evidence="4 5" key="1">
    <citation type="submission" date="2017-11" db="EMBL/GenBank/DDBJ databases">
        <title>Genomic Encyclopedia of Archaeal and Bacterial Type Strains, Phase II (KMG-II): From Individual Species to Whole Genera.</title>
        <authorList>
            <person name="Goeker M."/>
        </authorList>
    </citation>
    <scope>NUCLEOTIDE SEQUENCE [LARGE SCALE GENOMIC DNA]</scope>
    <source>
        <strain evidence="4 5">DSM 11115</strain>
    </source>
</reference>
<keyword evidence="5" id="KW-1185">Reference proteome</keyword>
<keyword evidence="1" id="KW-0175">Coiled coil</keyword>
<feature type="transmembrane region" description="Helical" evidence="3">
    <location>
        <begin position="517"/>
        <end position="537"/>
    </location>
</feature>
<feature type="transmembrane region" description="Helical" evidence="3">
    <location>
        <begin position="854"/>
        <end position="874"/>
    </location>
</feature>
<feature type="transmembrane region" description="Helical" evidence="3">
    <location>
        <begin position="734"/>
        <end position="752"/>
    </location>
</feature>
<evidence type="ECO:0008006" key="6">
    <source>
        <dbReference type="Google" id="ProtNLM"/>
    </source>
</evidence>
<dbReference type="PANTHER" id="PTHR48125">
    <property type="entry name" value="LP07818P1"/>
    <property type="match status" value="1"/>
</dbReference>
<feature type="transmembrane region" description="Helical" evidence="3">
    <location>
        <begin position="1027"/>
        <end position="1049"/>
    </location>
</feature>
<keyword evidence="3" id="KW-1133">Transmembrane helix</keyword>
<feature type="transmembrane region" description="Helical" evidence="3">
    <location>
        <begin position="384"/>
        <end position="402"/>
    </location>
</feature>
<feature type="transmembrane region" description="Helical" evidence="3">
    <location>
        <begin position="619"/>
        <end position="638"/>
    </location>
</feature>
<feature type="region of interest" description="Disordered" evidence="2">
    <location>
        <begin position="1422"/>
        <end position="1445"/>
    </location>
</feature>
<feature type="transmembrane region" description="Helical" evidence="3">
    <location>
        <begin position="799"/>
        <end position="818"/>
    </location>
</feature>